<dbReference type="Gene3D" id="1.25.40.20">
    <property type="entry name" value="Ankyrin repeat-containing domain"/>
    <property type="match status" value="1"/>
</dbReference>
<protein>
    <recommendedName>
        <fullName evidence="3">Ankyrin repeat domain-containing protein</fullName>
    </recommendedName>
</protein>
<gene>
    <name evidence="1" type="ORF">KP803_00600</name>
</gene>
<name>A0A9X1XFE5_9VIBR</name>
<reference evidence="1" key="1">
    <citation type="submission" date="2021-11" db="EMBL/GenBank/DDBJ databases">
        <title>Vibrio ZSDE26 sp. nov. and Vibrio ZSDZ34 sp. nov., isolated from coastal seawater in Qingdao.</title>
        <authorList>
            <person name="Zhang P."/>
        </authorList>
    </citation>
    <scope>NUCLEOTIDE SEQUENCE</scope>
    <source>
        <strain evidence="1">ZSDE26</strain>
    </source>
</reference>
<dbReference type="EMBL" id="JAJHVV010000001">
    <property type="protein sequence ID" value="MCK6261766.1"/>
    <property type="molecule type" value="Genomic_DNA"/>
</dbReference>
<dbReference type="AlphaFoldDB" id="A0A9X1XFE5"/>
<evidence type="ECO:0000313" key="1">
    <source>
        <dbReference type="EMBL" id="MCK6261766.1"/>
    </source>
</evidence>
<proteinExistence type="predicted"/>
<dbReference type="Proteomes" id="UP001139559">
    <property type="component" value="Unassembled WGS sequence"/>
</dbReference>
<organism evidence="1 2">
    <name type="scientific">Vibrio amylolyticus</name>
    <dbReference type="NCBI Taxonomy" id="2847292"/>
    <lineage>
        <taxon>Bacteria</taxon>
        <taxon>Pseudomonadati</taxon>
        <taxon>Pseudomonadota</taxon>
        <taxon>Gammaproteobacteria</taxon>
        <taxon>Vibrionales</taxon>
        <taxon>Vibrionaceae</taxon>
        <taxon>Vibrio</taxon>
    </lineage>
</organism>
<sequence>MTTLFHLSSAHTPESDPIGLYKITSANYLFRHWRIGQRILHEVQYRESDVCEYHEDGHHDFVSSFSFDEYFLVSTVFIINSWDLGNENDLFSLLNDGFQEKMRAGLISNPSGFYAAVILAVDDDALLTKFSEYCDLINYQTLTTLMLDHNEAFNKLISRVFIDEETLYLLIKRSFDWETMSNREAKYIPLWGRDQQHWQLGHEKGLLDFVIGQYIPSGIDTITKYVQPSYEPLRRLLFEMAITMHFCLERIINLDDTYTLNSDFAIYLIRSENTKHLLNALEIIKTVEFDSKVERLIDRCAVYGEQRLAEKIINLSGNGSLACRYFSSLFAIHGIDNVKTSFDHSQLFKWQRSKVIDSPKEAFGKGLLLLTNEALSSNEYSMQDLNAAIVLAAEHGYCRIVEQLHSKGASLAAGGRWPMKYANKYGYIELKEYLLEQGATEAEFNGSTIDLG</sequence>
<accession>A0A9X1XFE5</accession>
<evidence type="ECO:0000313" key="2">
    <source>
        <dbReference type="Proteomes" id="UP001139559"/>
    </source>
</evidence>
<dbReference type="SUPFAM" id="SSF48403">
    <property type="entry name" value="Ankyrin repeat"/>
    <property type="match status" value="1"/>
</dbReference>
<evidence type="ECO:0008006" key="3">
    <source>
        <dbReference type="Google" id="ProtNLM"/>
    </source>
</evidence>
<dbReference type="RefSeq" id="WP_248006891.1">
    <property type="nucleotide sequence ID" value="NZ_JAJHVV010000001.1"/>
</dbReference>
<dbReference type="InterPro" id="IPR036770">
    <property type="entry name" value="Ankyrin_rpt-contain_sf"/>
</dbReference>
<keyword evidence="2" id="KW-1185">Reference proteome</keyword>
<comment type="caution">
    <text evidence="1">The sequence shown here is derived from an EMBL/GenBank/DDBJ whole genome shotgun (WGS) entry which is preliminary data.</text>
</comment>